<gene>
    <name evidence="2" type="ORF">BDQ12DRAFT_665639</name>
</gene>
<evidence type="ECO:0000256" key="1">
    <source>
        <dbReference type="SAM" id="Phobius"/>
    </source>
</evidence>
<feature type="transmembrane region" description="Helical" evidence="1">
    <location>
        <begin position="116"/>
        <end position="139"/>
    </location>
</feature>
<organism evidence="2 3">
    <name type="scientific">Crucibulum laeve</name>
    <dbReference type="NCBI Taxonomy" id="68775"/>
    <lineage>
        <taxon>Eukaryota</taxon>
        <taxon>Fungi</taxon>
        <taxon>Dikarya</taxon>
        <taxon>Basidiomycota</taxon>
        <taxon>Agaricomycotina</taxon>
        <taxon>Agaricomycetes</taxon>
        <taxon>Agaricomycetidae</taxon>
        <taxon>Agaricales</taxon>
        <taxon>Agaricineae</taxon>
        <taxon>Nidulariaceae</taxon>
        <taxon>Crucibulum</taxon>
    </lineage>
</organism>
<accession>A0A5C3M4N5</accession>
<sequence>MATPLGIPPEILKWAITQVTNTQTSRYNELAIDVLYLYDYVTTLDQEFQPMSFMKILFFLIKRLGFPIPRPKSNRLSKCGHWLKFQSGEAIVVLAVIQTILSLRIWAIYGRSNTLLSILGGFGLLQFTASSAVMGISLVQGTPSSQPGPGFFVCSNSTPFPRFIASYWIPILVFELTLFTLTVIKGWKNLRSTIPSVISGTSGSALLKILVRDSVLYFFLISAVYISNAAVWYWADLRNKYHGNNITGANSELELTTFDAAQSHVTTSPGTNTVRSRSQWDEWGNDDSLALGGRGK</sequence>
<keyword evidence="1" id="KW-0812">Transmembrane</keyword>
<name>A0A5C3M4N5_9AGAR</name>
<proteinExistence type="predicted"/>
<evidence type="ECO:0000313" key="3">
    <source>
        <dbReference type="Proteomes" id="UP000308652"/>
    </source>
</evidence>
<keyword evidence="1" id="KW-0472">Membrane</keyword>
<dbReference type="Proteomes" id="UP000308652">
    <property type="component" value="Unassembled WGS sequence"/>
</dbReference>
<dbReference type="OrthoDB" id="3242376at2759"/>
<feature type="transmembrane region" description="Helical" evidence="1">
    <location>
        <begin position="215"/>
        <end position="235"/>
    </location>
</feature>
<dbReference type="AlphaFoldDB" id="A0A5C3M4N5"/>
<feature type="transmembrane region" description="Helical" evidence="1">
    <location>
        <begin position="90"/>
        <end position="109"/>
    </location>
</feature>
<feature type="transmembrane region" description="Helical" evidence="1">
    <location>
        <begin position="165"/>
        <end position="184"/>
    </location>
</feature>
<keyword evidence="1" id="KW-1133">Transmembrane helix</keyword>
<reference evidence="2 3" key="1">
    <citation type="journal article" date="2019" name="Nat. Ecol. Evol.">
        <title>Megaphylogeny resolves global patterns of mushroom evolution.</title>
        <authorList>
            <person name="Varga T."/>
            <person name="Krizsan K."/>
            <person name="Foldi C."/>
            <person name="Dima B."/>
            <person name="Sanchez-Garcia M."/>
            <person name="Sanchez-Ramirez S."/>
            <person name="Szollosi G.J."/>
            <person name="Szarkandi J.G."/>
            <person name="Papp V."/>
            <person name="Albert L."/>
            <person name="Andreopoulos W."/>
            <person name="Angelini C."/>
            <person name="Antonin V."/>
            <person name="Barry K.W."/>
            <person name="Bougher N.L."/>
            <person name="Buchanan P."/>
            <person name="Buyck B."/>
            <person name="Bense V."/>
            <person name="Catcheside P."/>
            <person name="Chovatia M."/>
            <person name="Cooper J."/>
            <person name="Damon W."/>
            <person name="Desjardin D."/>
            <person name="Finy P."/>
            <person name="Geml J."/>
            <person name="Haridas S."/>
            <person name="Hughes K."/>
            <person name="Justo A."/>
            <person name="Karasinski D."/>
            <person name="Kautmanova I."/>
            <person name="Kiss B."/>
            <person name="Kocsube S."/>
            <person name="Kotiranta H."/>
            <person name="LaButti K.M."/>
            <person name="Lechner B.E."/>
            <person name="Liimatainen K."/>
            <person name="Lipzen A."/>
            <person name="Lukacs Z."/>
            <person name="Mihaltcheva S."/>
            <person name="Morgado L.N."/>
            <person name="Niskanen T."/>
            <person name="Noordeloos M.E."/>
            <person name="Ohm R.A."/>
            <person name="Ortiz-Santana B."/>
            <person name="Ovrebo C."/>
            <person name="Racz N."/>
            <person name="Riley R."/>
            <person name="Savchenko A."/>
            <person name="Shiryaev A."/>
            <person name="Soop K."/>
            <person name="Spirin V."/>
            <person name="Szebenyi C."/>
            <person name="Tomsovsky M."/>
            <person name="Tulloss R.E."/>
            <person name="Uehling J."/>
            <person name="Grigoriev I.V."/>
            <person name="Vagvolgyi C."/>
            <person name="Papp T."/>
            <person name="Martin F.M."/>
            <person name="Miettinen O."/>
            <person name="Hibbett D.S."/>
            <person name="Nagy L.G."/>
        </authorList>
    </citation>
    <scope>NUCLEOTIDE SEQUENCE [LARGE SCALE GENOMIC DNA]</scope>
    <source>
        <strain evidence="2 3">CBS 166.37</strain>
    </source>
</reference>
<evidence type="ECO:0000313" key="2">
    <source>
        <dbReference type="EMBL" id="TFK39326.1"/>
    </source>
</evidence>
<dbReference type="EMBL" id="ML213600">
    <property type="protein sequence ID" value="TFK39326.1"/>
    <property type="molecule type" value="Genomic_DNA"/>
</dbReference>
<keyword evidence="3" id="KW-1185">Reference proteome</keyword>
<protein>
    <submittedName>
        <fullName evidence="2">Uncharacterized protein</fullName>
    </submittedName>
</protein>